<dbReference type="GO" id="GO:0016020">
    <property type="term" value="C:membrane"/>
    <property type="evidence" value="ECO:0007669"/>
    <property type="project" value="InterPro"/>
</dbReference>
<evidence type="ECO:0000259" key="11">
    <source>
        <dbReference type="Pfam" id="PF07730"/>
    </source>
</evidence>
<evidence type="ECO:0000256" key="2">
    <source>
        <dbReference type="ARBA" id="ARBA00012438"/>
    </source>
</evidence>
<comment type="catalytic activity">
    <reaction evidence="1">
        <text>ATP + protein L-histidine = ADP + protein N-phospho-L-histidine.</text>
        <dbReference type="EC" id="2.7.13.3"/>
    </reaction>
</comment>
<dbReference type="GO" id="GO:0005524">
    <property type="term" value="F:ATP binding"/>
    <property type="evidence" value="ECO:0007669"/>
    <property type="project" value="UniProtKB-KW"/>
</dbReference>
<evidence type="ECO:0000256" key="4">
    <source>
        <dbReference type="ARBA" id="ARBA00022679"/>
    </source>
</evidence>
<dbReference type="EMBL" id="BOMV01000065">
    <property type="protein sequence ID" value="GIE98740.1"/>
    <property type="molecule type" value="Genomic_DNA"/>
</dbReference>
<keyword evidence="13" id="KW-1185">Reference proteome</keyword>
<evidence type="ECO:0000256" key="1">
    <source>
        <dbReference type="ARBA" id="ARBA00000085"/>
    </source>
</evidence>
<dbReference type="PANTHER" id="PTHR24421">
    <property type="entry name" value="NITRATE/NITRITE SENSOR PROTEIN NARX-RELATED"/>
    <property type="match status" value="1"/>
</dbReference>
<feature type="domain" description="Signal transduction histidine kinase subgroup 3 dimerisation and phosphoacceptor" evidence="11">
    <location>
        <begin position="226"/>
        <end position="285"/>
    </location>
</feature>
<dbReference type="Pfam" id="PF02518">
    <property type="entry name" value="HATPase_c"/>
    <property type="match status" value="1"/>
</dbReference>
<keyword evidence="9" id="KW-0472">Membrane</keyword>
<evidence type="ECO:0000313" key="12">
    <source>
        <dbReference type="EMBL" id="GIE98740.1"/>
    </source>
</evidence>
<accession>A0A919K4C4</accession>
<dbReference type="Pfam" id="PF07730">
    <property type="entry name" value="HisKA_3"/>
    <property type="match status" value="1"/>
</dbReference>
<evidence type="ECO:0000256" key="7">
    <source>
        <dbReference type="ARBA" id="ARBA00022840"/>
    </source>
</evidence>
<dbReference type="Gene3D" id="1.20.5.1930">
    <property type="match status" value="1"/>
</dbReference>
<keyword evidence="7" id="KW-0067">ATP-binding</keyword>
<feature type="domain" description="Histidine kinase/HSP90-like ATPase" evidence="10">
    <location>
        <begin position="331"/>
        <end position="420"/>
    </location>
</feature>
<gene>
    <name evidence="12" type="ORF">Ari01nite_62050</name>
</gene>
<dbReference type="GO" id="GO:0046983">
    <property type="term" value="F:protein dimerization activity"/>
    <property type="evidence" value="ECO:0007669"/>
    <property type="project" value="InterPro"/>
</dbReference>
<name>A0A919K4C4_9ACTN</name>
<keyword evidence="4" id="KW-0808">Transferase</keyword>
<evidence type="ECO:0000256" key="5">
    <source>
        <dbReference type="ARBA" id="ARBA00022741"/>
    </source>
</evidence>
<dbReference type="InterPro" id="IPR011712">
    <property type="entry name" value="Sig_transdc_His_kin_sub3_dim/P"/>
</dbReference>
<dbReference type="GO" id="GO:0000155">
    <property type="term" value="F:phosphorelay sensor kinase activity"/>
    <property type="evidence" value="ECO:0007669"/>
    <property type="project" value="InterPro"/>
</dbReference>
<feature type="transmembrane region" description="Helical" evidence="9">
    <location>
        <begin position="30"/>
        <end position="51"/>
    </location>
</feature>
<evidence type="ECO:0000256" key="8">
    <source>
        <dbReference type="ARBA" id="ARBA00023012"/>
    </source>
</evidence>
<keyword evidence="9" id="KW-1133">Transmembrane helix</keyword>
<dbReference type="RefSeq" id="WP_203785754.1">
    <property type="nucleotide sequence ID" value="NZ_BOMV01000065.1"/>
</dbReference>
<proteinExistence type="predicted"/>
<organism evidence="12 13">
    <name type="scientific">Paractinoplanes rishiriensis</name>
    <dbReference type="NCBI Taxonomy" id="1050105"/>
    <lineage>
        <taxon>Bacteria</taxon>
        <taxon>Bacillati</taxon>
        <taxon>Actinomycetota</taxon>
        <taxon>Actinomycetes</taxon>
        <taxon>Micromonosporales</taxon>
        <taxon>Micromonosporaceae</taxon>
        <taxon>Paractinoplanes</taxon>
    </lineage>
</organism>
<dbReference type="Gene3D" id="3.30.565.10">
    <property type="entry name" value="Histidine kinase-like ATPase, C-terminal domain"/>
    <property type="match status" value="1"/>
</dbReference>
<keyword evidence="6" id="KW-0418">Kinase</keyword>
<dbReference type="SUPFAM" id="SSF55874">
    <property type="entry name" value="ATPase domain of HSP90 chaperone/DNA topoisomerase II/histidine kinase"/>
    <property type="match status" value="1"/>
</dbReference>
<keyword evidence="9" id="KW-0812">Transmembrane</keyword>
<dbReference type="InterPro" id="IPR036890">
    <property type="entry name" value="HATPase_C_sf"/>
</dbReference>
<feature type="transmembrane region" description="Helical" evidence="9">
    <location>
        <begin position="118"/>
        <end position="137"/>
    </location>
</feature>
<comment type="caution">
    <text evidence="12">The sequence shown here is derived from an EMBL/GenBank/DDBJ whole genome shotgun (WGS) entry which is preliminary data.</text>
</comment>
<dbReference type="InterPro" id="IPR003594">
    <property type="entry name" value="HATPase_dom"/>
</dbReference>
<sequence>MSETASTRGSPGGPDADPAWRAWRSWLPEGIAALVVLVAGCTEAIVAWAMISGRTEGFATALAVAFAVGMCRRAPGAALGLVWMLGLLHVRFGMPIMLTEFALTAVFFGGARWGRPPTLVISALSVPLAVVVAFVLHEGRIVILHLLLGGSRLAVAIREEPAAQLVLSLTGLLVVAAPWPAGLVMRLLEGTRTSRASMLAAEEAAAGAWRETEHAREIAHLRDQQTRLARDVHDVVGHSLAVILAQAESGQYLDDNAKLKNTLQTIATSARSSLQDVRQVLSSTQDPATGPDGTARFDSLIAGIRGSGHEITATELGTPRQLPPDAGAVAFRVFQEMLTNAIKHGRRDRPITVERHWPAPEPADGVSDTLRIEVTNVTDAAPEAAPGRGLDGMRRRLESIGGHLDVRRREQPDGTTFTVTAYVPVRGSAR</sequence>
<keyword evidence="3" id="KW-0597">Phosphoprotein</keyword>
<evidence type="ECO:0000256" key="6">
    <source>
        <dbReference type="ARBA" id="ARBA00022777"/>
    </source>
</evidence>
<dbReference type="PANTHER" id="PTHR24421:SF10">
    <property type="entry name" value="NITRATE_NITRITE SENSOR PROTEIN NARQ"/>
    <property type="match status" value="1"/>
</dbReference>
<evidence type="ECO:0000256" key="9">
    <source>
        <dbReference type="SAM" id="Phobius"/>
    </source>
</evidence>
<evidence type="ECO:0000256" key="3">
    <source>
        <dbReference type="ARBA" id="ARBA00022553"/>
    </source>
</evidence>
<protein>
    <recommendedName>
        <fullName evidence="2">histidine kinase</fullName>
        <ecNumber evidence="2">2.7.13.3</ecNumber>
    </recommendedName>
</protein>
<keyword evidence="8" id="KW-0902">Two-component regulatory system</keyword>
<evidence type="ECO:0000313" key="13">
    <source>
        <dbReference type="Proteomes" id="UP000636960"/>
    </source>
</evidence>
<dbReference type="Proteomes" id="UP000636960">
    <property type="component" value="Unassembled WGS sequence"/>
</dbReference>
<evidence type="ECO:0000259" key="10">
    <source>
        <dbReference type="Pfam" id="PF02518"/>
    </source>
</evidence>
<keyword evidence="5" id="KW-0547">Nucleotide-binding</keyword>
<dbReference type="AlphaFoldDB" id="A0A919K4C4"/>
<dbReference type="InterPro" id="IPR050482">
    <property type="entry name" value="Sensor_HK_TwoCompSys"/>
</dbReference>
<feature type="transmembrane region" description="Helical" evidence="9">
    <location>
        <begin position="92"/>
        <end position="111"/>
    </location>
</feature>
<reference evidence="12" key="1">
    <citation type="submission" date="2021-01" db="EMBL/GenBank/DDBJ databases">
        <title>Whole genome shotgun sequence of Actinoplanes rishiriensis NBRC 108556.</title>
        <authorList>
            <person name="Komaki H."/>
            <person name="Tamura T."/>
        </authorList>
    </citation>
    <scope>NUCLEOTIDE SEQUENCE</scope>
    <source>
        <strain evidence="12">NBRC 108556</strain>
    </source>
</reference>
<dbReference type="EC" id="2.7.13.3" evidence="2"/>